<organism evidence="12 13">
    <name type="scientific">Allochromatium humboldtianum</name>
    <dbReference type="NCBI Taxonomy" id="504901"/>
    <lineage>
        <taxon>Bacteria</taxon>
        <taxon>Pseudomonadati</taxon>
        <taxon>Pseudomonadota</taxon>
        <taxon>Gammaproteobacteria</taxon>
        <taxon>Chromatiales</taxon>
        <taxon>Chromatiaceae</taxon>
        <taxon>Allochromatium</taxon>
    </lineage>
</organism>
<dbReference type="SUPFAM" id="SSF102114">
    <property type="entry name" value="Radical SAM enzymes"/>
    <property type="match status" value="1"/>
</dbReference>
<dbReference type="GO" id="GO:0051539">
    <property type="term" value="F:4 iron, 4 sulfur cluster binding"/>
    <property type="evidence" value="ECO:0007669"/>
    <property type="project" value="UniProtKB-UniRule"/>
</dbReference>
<dbReference type="SFLD" id="SFLDF00562">
    <property type="entry name" value="HemN-like__clustered_with_heat"/>
    <property type="match status" value="1"/>
</dbReference>
<dbReference type="SFLD" id="SFLDF00288">
    <property type="entry name" value="HemN-like__clustered_with_nucl"/>
    <property type="match status" value="1"/>
</dbReference>
<evidence type="ECO:0000256" key="9">
    <source>
        <dbReference type="ARBA" id="ARBA00023186"/>
    </source>
</evidence>
<dbReference type="InterPro" id="IPR010723">
    <property type="entry name" value="HemN_C"/>
</dbReference>
<protein>
    <recommendedName>
        <fullName evidence="3 10">Heme chaperone HemW</fullName>
    </recommendedName>
</protein>
<keyword evidence="4 10" id="KW-0349">Heme</keyword>
<evidence type="ECO:0000259" key="11">
    <source>
        <dbReference type="PROSITE" id="PS51918"/>
    </source>
</evidence>
<dbReference type="InterPro" id="IPR013785">
    <property type="entry name" value="Aldolase_TIM"/>
</dbReference>
<dbReference type="InterPro" id="IPR004559">
    <property type="entry name" value="HemW-like"/>
</dbReference>
<gene>
    <name evidence="12" type="primary">hemW</name>
    <name evidence="12" type="ORF">HW932_13135</name>
</gene>
<dbReference type="InterPro" id="IPR058240">
    <property type="entry name" value="rSAM_sf"/>
</dbReference>
<dbReference type="PANTHER" id="PTHR13932">
    <property type="entry name" value="COPROPORPHYRINIGEN III OXIDASE"/>
    <property type="match status" value="1"/>
</dbReference>
<comment type="caution">
    <text evidence="12">The sequence shown here is derived from an EMBL/GenBank/DDBJ whole genome shotgun (WGS) entry which is preliminary data.</text>
</comment>
<dbReference type="SFLD" id="SFLDG01065">
    <property type="entry name" value="anaerobic_coproporphyrinogen-I"/>
    <property type="match status" value="1"/>
</dbReference>
<evidence type="ECO:0000256" key="10">
    <source>
        <dbReference type="RuleBase" id="RU364116"/>
    </source>
</evidence>
<evidence type="ECO:0000313" key="13">
    <source>
        <dbReference type="Proteomes" id="UP000592294"/>
    </source>
</evidence>
<keyword evidence="7 10" id="KW-0408">Iron</keyword>
<dbReference type="Gene3D" id="3.20.20.70">
    <property type="entry name" value="Aldolase class I"/>
    <property type="match status" value="1"/>
</dbReference>
<evidence type="ECO:0000256" key="3">
    <source>
        <dbReference type="ARBA" id="ARBA00017228"/>
    </source>
</evidence>
<evidence type="ECO:0000256" key="2">
    <source>
        <dbReference type="ARBA" id="ARBA00006100"/>
    </source>
</evidence>
<sequence length="394" mass="43404">MDSFEPSQRPPALYVHLPWCVRKCPYCDFNSHPGGREAPPFDAYVERLLLDLDLELREPAARRPIGSIFIGGGTPSLFPGAAIRRLLDGIRERVELLPDAEISLEANPGTVDAAHFAAYREAGVDRLSIGVQSLSAGHLERLGRIHTPAEASEAVRIARAQGFDNLNLDLMFGLPGQTLETARADLDALIALEPEHVSYYQLTVEAGTAFGACPPELPEADLVAEMGVEGVECLEAAGYGRYEISAYARPGRRCRHNLNYWRFGDYLGIGAGAHGKLTEHQTSEYDSTPWRIQRTEKPARPDRYLEADPRRPLGTRRVLSESDLVLEFALNAFRLTDGFETALFSATTGLPWSRIAPEIQAAVRDGLLDLSSDHLTPTPLGRDFLDDLVARFVS</sequence>
<evidence type="ECO:0000256" key="6">
    <source>
        <dbReference type="ARBA" id="ARBA00022723"/>
    </source>
</evidence>
<evidence type="ECO:0000256" key="7">
    <source>
        <dbReference type="ARBA" id="ARBA00023004"/>
    </source>
</evidence>
<dbReference type="SMART" id="SM00729">
    <property type="entry name" value="Elp3"/>
    <property type="match status" value="1"/>
</dbReference>
<dbReference type="GO" id="GO:0046872">
    <property type="term" value="F:metal ion binding"/>
    <property type="evidence" value="ECO:0007669"/>
    <property type="project" value="UniProtKB-UniRule"/>
</dbReference>
<proteinExistence type="inferred from homology"/>
<keyword evidence="10" id="KW-0963">Cytoplasm</keyword>
<keyword evidence="5 10" id="KW-0949">S-adenosyl-L-methionine</keyword>
<keyword evidence="13" id="KW-1185">Reference proteome</keyword>
<dbReference type="Pfam" id="PF06969">
    <property type="entry name" value="HemN_C"/>
    <property type="match status" value="1"/>
</dbReference>
<accession>A0A850RD86</accession>
<comment type="cofactor">
    <cofactor evidence="1">
        <name>[4Fe-4S] cluster</name>
        <dbReference type="ChEBI" id="CHEBI:49883"/>
    </cofactor>
</comment>
<feature type="domain" description="Radical SAM core" evidence="11">
    <location>
        <begin position="5"/>
        <end position="241"/>
    </location>
</feature>
<dbReference type="InterPro" id="IPR034505">
    <property type="entry name" value="Coproporphyrinogen-III_oxidase"/>
</dbReference>
<name>A0A850RD86_9GAMM</name>
<dbReference type="GO" id="GO:0006779">
    <property type="term" value="P:porphyrin-containing compound biosynthetic process"/>
    <property type="evidence" value="ECO:0007669"/>
    <property type="project" value="InterPro"/>
</dbReference>
<evidence type="ECO:0000256" key="8">
    <source>
        <dbReference type="ARBA" id="ARBA00023014"/>
    </source>
</evidence>
<keyword evidence="10" id="KW-0004">4Fe-4S</keyword>
<dbReference type="AlphaFoldDB" id="A0A850RD86"/>
<comment type="subcellular location">
    <subcellularLocation>
        <location evidence="10">Cytoplasm</location>
    </subcellularLocation>
</comment>
<keyword evidence="8 10" id="KW-0411">Iron-sulfur</keyword>
<dbReference type="PROSITE" id="PS51918">
    <property type="entry name" value="RADICAL_SAM"/>
    <property type="match status" value="1"/>
</dbReference>
<dbReference type="InterPro" id="IPR007197">
    <property type="entry name" value="rSAM"/>
</dbReference>
<evidence type="ECO:0000256" key="1">
    <source>
        <dbReference type="ARBA" id="ARBA00001966"/>
    </source>
</evidence>
<dbReference type="EMBL" id="JABZEO010000008">
    <property type="protein sequence ID" value="NVZ10206.1"/>
    <property type="molecule type" value="Genomic_DNA"/>
</dbReference>
<dbReference type="Pfam" id="PF04055">
    <property type="entry name" value="Radical_SAM"/>
    <property type="match status" value="1"/>
</dbReference>
<comment type="similarity">
    <text evidence="2">Belongs to the anaerobic coproporphyrinogen-III oxidase family. HemW subfamily.</text>
</comment>
<keyword evidence="9 10" id="KW-0143">Chaperone</keyword>
<keyword evidence="6 10" id="KW-0479">Metal-binding</keyword>
<comment type="function">
    <text evidence="10">Probably acts as a heme chaperone, transferring heme to an unknown acceptor. Binds one molecule of heme per monomer, possibly covalently. Binds 1 [4Fe-4S] cluster. The cluster is coordinated with 3 cysteines and an exchangeable S-adenosyl-L-methionine.</text>
</comment>
<dbReference type="Proteomes" id="UP000592294">
    <property type="component" value="Unassembled WGS sequence"/>
</dbReference>
<dbReference type="GO" id="GO:0005737">
    <property type="term" value="C:cytoplasm"/>
    <property type="evidence" value="ECO:0007669"/>
    <property type="project" value="UniProtKB-SubCell"/>
</dbReference>
<dbReference type="InterPro" id="IPR006638">
    <property type="entry name" value="Elp3/MiaA/NifB-like_rSAM"/>
</dbReference>
<dbReference type="SFLD" id="SFLDS00029">
    <property type="entry name" value="Radical_SAM"/>
    <property type="match status" value="1"/>
</dbReference>
<evidence type="ECO:0000256" key="4">
    <source>
        <dbReference type="ARBA" id="ARBA00022617"/>
    </source>
</evidence>
<evidence type="ECO:0000313" key="12">
    <source>
        <dbReference type="EMBL" id="NVZ10206.1"/>
    </source>
</evidence>
<reference evidence="12 13" key="1">
    <citation type="submission" date="2020-06" db="EMBL/GenBank/DDBJ databases">
        <title>Whole-genome sequence of Allochromatium humboldtianum DSM 21881, type strain.</title>
        <authorList>
            <person name="Kyndt J.A."/>
            <person name="Meyer T.E."/>
        </authorList>
    </citation>
    <scope>NUCLEOTIDE SEQUENCE [LARGE SCALE GENOMIC DNA]</scope>
    <source>
        <strain evidence="12 13">DSM 21881</strain>
    </source>
</reference>
<dbReference type="CDD" id="cd01335">
    <property type="entry name" value="Radical_SAM"/>
    <property type="match status" value="1"/>
</dbReference>
<evidence type="ECO:0000256" key="5">
    <source>
        <dbReference type="ARBA" id="ARBA00022691"/>
    </source>
</evidence>
<dbReference type="SFLD" id="SFLDG01082">
    <property type="entry name" value="B12-binding_domain_containing"/>
    <property type="match status" value="1"/>
</dbReference>
<dbReference type="PANTHER" id="PTHR13932:SF5">
    <property type="entry name" value="RADICAL S-ADENOSYL METHIONINE DOMAIN-CONTAINING PROTEIN 1, MITOCHONDRIAL"/>
    <property type="match status" value="1"/>
</dbReference>
<dbReference type="RefSeq" id="WP_176976947.1">
    <property type="nucleotide sequence ID" value="NZ_JABZEO010000008.1"/>
</dbReference>
<dbReference type="NCBIfam" id="TIGR00539">
    <property type="entry name" value="hemN_rel"/>
    <property type="match status" value="1"/>
</dbReference>
<dbReference type="GO" id="GO:0004109">
    <property type="term" value="F:coproporphyrinogen oxidase activity"/>
    <property type="evidence" value="ECO:0007669"/>
    <property type="project" value="InterPro"/>
</dbReference>